<dbReference type="InterPro" id="IPR013785">
    <property type="entry name" value="Aldolase_TIM"/>
</dbReference>
<evidence type="ECO:0000256" key="1">
    <source>
        <dbReference type="ARBA" id="ARBA00004496"/>
    </source>
</evidence>
<dbReference type="Proteomes" id="UP000712527">
    <property type="component" value="Unassembled WGS sequence"/>
</dbReference>
<dbReference type="RefSeq" id="WP_204792797.1">
    <property type="nucleotide sequence ID" value="NZ_JACSNQ010000003.1"/>
</dbReference>
<dbReference type="Gene3D" id="3.20.20.70">
    <property type="entry name" value="Aldolase class I"/>
    <property type="match status" value="1"/>
</dbReference>
<comment type="caution">
    <text evidence="3">The sequence shown here is derived from an EMBL/GenBank/DDBJ whole genome shotgun (WGS) entry which is preliminary data.</text>
</comment>
<keyword evidence="2" id="KW-0704">Schiff base</keyword>
<gene>
    <name evidence="3" type="ORF">H9X80_02595</name>
</gene>
<dbReference type="EMBL" id="JACSNQ010000003">
    <property type="protein sequence ID" value="MBM6774440.1"/>
    <property type="molecule type" value="Genomic_DNA"/>
</dbReference>
<dbReference type="InterPro" id="IPR033919">
    <property type="entry name" value="TSA/FSA_arc/bac"/>
</dbReference>
<sequence length="222" mass="24102">MELIVDSADLEAVREIDSLLTVSGVTTNPSIIIKSGKDPERAIGDLLAYLRPDQKFFAQVVRTDFEGIMEEARAINALRPENTYAKIPVTRAGLRAIKAAKQEGLNVLATSIHTAEQGFLAAMNGADYLAPYVNRMCNYGDGVGRVLDLIEMLAASGLESKVMGASFHNVEEVHELLRAGVDAVTVPPNVIELMMDHPGTKKAVDEFSAGWQATYGRDHLFA</sequence>
<comment type="subcellular location">
    <subcellularLocation>
        <location evidence="1">Cytoplasm</location>
    </subcellularLocation>
</comment>
<dbReference type="PANTHER" id="PTHR10683">
    <property type="entry name" value="TRANSALDOLASE"/>
    <property type="match status" value="1"/>
</dbReference>
<reference evidence="3 4" key="1">
    <citation type="journal article" date="2021" name="Sci. Rep.">
        <title>The distribution of antibiotic resistance genes in chicken gut microbiota commensals.</title>
        <authorList>
            <person name="Juricova H."/>
            <person name="Matiasovicova J."/>
            <person name="Kubasova T."/>
            <person name="Cejkova D."/>
            <person name="Rychlik I."/>
        </authorList>
    </citation>
    <scope>NUCLEOTIDE SEQUENCE [LARGE SCALE GENOMIC DNA]</scope>
    <source>
        <strain evidence="3 4">An794</strain>
    </source>
</reference>
<evidence type="ECO:0000256" key="2">
    <source>
        <dbReference type="ARBA" id="ARBA00023270"/>
    </source>
</evidence>
<dbReference type="Pfam" id="PF00923">
    <property type="entry name" value="TAL_FSA"/>
    <property type="match status" value="1"/>
</dbReference>
<keyword evidence="4" id="KW-1185">Reference proteome</keyword>
<evidence type="ECO:0000313" key="3">
    <source>
        <dbReference type="EMBL" id="MBM6774440.1"/>
    </source>
</evidence>
<evidence type="ECO:0000313" key="4">
    <source>
        <dbReference type="Proteomes" id="UP000712527"/>
    </source>
</evidence>
<proteinExistence type="predicted"/>
<dbReference type="CDD" id="cd00956">
    <property type="entry name" value="Transaldolase_FSA"/>
    <property type="match status" value="1"/>
</dbReference>
<accession>A0ABS2F0F4</accession>
<organism evidence="3 4">
    <name type="scientific">Olsenella profusa</name>
    <dbReference type="NCBI Taxonomy" id="138595"/>
    <lineage>
        <taxon>Bacteria</taxon>
        <taxon>Bacillati</taxon>
        <taxon>Actinomycetota</taxon>
        <taxon>Coriobacteriia</taxon>
        <taxon>Coriobacteriales</taxon>
        <taxon>Atopobiaceae</taxon>
        <taxon>Olsenella</taxon>
    </lineage>
</organism>
<dbReference type="PROSITE" id="PS01054">
    <property type="entry name" value="TRANSALDOLASE_1"/>
    <property type="match status" value="1"/>
</dbReference>
<dbReference type="InterPro" id="IPR018225">
    <property type="entry name" value="Transaldolase_AS"/>
</dbReference>
<protein>
    <submittedName>
        <fullName evidence="3">Fructose-6-phosphate aldolase</fullName>
    </submittedName>
</protein>
<dbReference type="PANTHER" id="PTHR10683:SF28">
    <property type="entry name" value="TRANSALDOLASE C"/>
    <property type="match status" value="1"/>
</dbReference>
<name>A0ABS2F0F4_9ACTN</name>
<dbReference type="SUPFAM" id="SSF51569">
    <property type="entry name" value="Aldolase"/>
    <property type="match status" value="1"/>
</dbReference>
<dbReference type="InterPro" id="IPR001585">
    <property type="entry name" value="TAL/FSA"/>
</dbReference>